<dbReference type="HOGENOM" id="CLU_2790490_0_0_10"/>
<gene>
    <name evidence="1" type="ORF">Premu_0646</name>
</gene>
<evidence type="ECO:0000313" key="1">
    <source>
        <dbReference type="EMBL" id="EGN56119.1"/>
    </source>
</evidence>
<dbReference type="EMBL" id="GL945017">
    <property type="protein sequence ID" value="EGN56119.1"/>
    <property type="molecule type" value="Genomic_DNA"/>
</dbReference>
<protein>
    <submittedName>
        <fullName evidence="1">Uncharacterized protein</fullName>
    </submittedName>
</protein>
<dbReference type="Proteomes" id="UP000002772">
    <property type="component" value="Unassembled WGS sequence"/>
</dbReference>
<keyword evidence="2" id="KW-1185">Reference proteome</keyword>
<sequence length="68" mass="7886">MCIVDKKEFDNFCSRNTVENTLLKLLQPYGYPFAESKSNNAVETATVFHSIIYRVIHTMNDKVRMISL</sequence>
<evidence type="ECO:0000313" key="2">
    <source>
        <dbReference type="Proteomes" id="UP000002772"/>
    </source>
</evidence>
<accession>F8N5V7</accession>
<dbReference type="AlphaFoldDB" id="F8N5V7"/>
<organism evidence="1 2">
    <name type="scientific">Hallella multisaccharivorax DSM 17128</name>
    <dbReference type="NCBI Taxonomy" id="688246"/>
    <lineage>
        <taxon>Bacteria</taxon>
        <taxon>Pseudomonadati</taxon>
        <taxon>Bacteroidota</taxon>
        <taxon>Bacteroidia</taxon>
        <taxon>Bacteroidales</taxon>
        <taxon>Prevotellaceae</taxon>
        <taxon>Hallella</taxon>
    </lineage>
</organism>
<name>F8N5V7_9BACT</name>
<proteinExistence type="predicted"/>
<reference evidence="2" key="1">
    <citation type="journal article" date="2011" name="Stand. Genomic Sci.">
        <title>Non-contiguous finished genome sequence of the opportunistic oral pathogen Prevotella multisaccharivorax type strain (PPPA20).</title>
        <authorList>
            <person name="Pati A."/>
            <person name="Gronow S."/>
            <person name="Lu M."/>
            <person name="Lapidus A."/>
            <person name="Nolan M."/>
            <person name="Lucas S."/>
            <person name="Hammon N."/>
            <person name="Deshpande S."/>
            <person name="Cheng J.F."/>
            <person name="Tapia R."/>
            <person name="Han C."/>
            <person name="Goodwin L."/>
            <person name="Pitluck S."/>
            <person name="Liolios K."/>
            <person name="Pagani I."/>
            <person name="Mavromatis K."/>
            <person name="Mikhailova N."/>
            <person name="Huntemann M."/>
            <person name="Chen A."/>
            <person name="Palaniappan K."/>
            <person name="Land M."/>
            <person name="Hauser L."/>
            <person name="Detter J.C."/>
            <person name="Brambilla E.M."/>
            <person name="Rohde M."/>
            <person name="Goker M."/>
            <person name="Woyke T."/>
            <person name="Bristow J."/>
            <person name="Eisen J.A."/>
            <person name="Markowitz V."/>
            <person name="Hugenholtz P."/>
            <person name="Kyrpides N.C."/>
            <person name="Klenk H.P."/>
            <person name="Ivanova N."/>
        </authorList>
    </citation>
    <scope>NUCLEOTIDE SEQUENCE [LARGE SCALE GENOMIC DNA]</scope>
    <source>
        <strain evidence="2">DSM 17128</strain>
    </source>
</reference>